<comment type="caution">
    <text evidence="5">The sequence shown here is derived from an EMBL/GenBank/DDBJ whole genome shotgun (WGS) entry which is preliminary data.</text>
</comment>
<evidence type="ECO:0000259" key="4">
    <source>
        <dbReference type="Pfam" id="PF07859"/>
    </source>
</evidence>
<dbReference type="InterPro" id="IPR002168">
    <property type="entry name" value="Lipase_GDXG_HIS_AS"/>
</dbReference>
<dbReference type="GO" id="GO:0016787">
    <property type="term" value="F:hydrolase activity"/>
    <property type="evidence" value="ECO:0007669"/>
    <property type="project" value="UniProtKB-KW"/>
</dbReference>
<dbReference type="Pfam" id="PF07859">
    <property type="entry name" value="Abhydrolase_3"/>
    <property type="match status" value="1"/>
</dbReference>
<reference evidence="6" key="1">
    <citation type="journal article" date="2019" name="Int. J. Syst. Evol. Microbiol.">
        <title>The Global Catalogue of Microorganisms (GCM) 10K type strain sequencing project: providing services to taxonomists for standard genome sequencing and annotation.</title>
        <authorList>
            <consortium name="The Broad Institute Genomics Platform"/>
            <consortium name="The Broad Institute Genome Sequencing Center for Infectious Disease"/>
            <person name="Wu L."/>
            <person name="Ma J."/>
        </authorList>
    </citation>
    <scope>NUCLEOTIDE SEQUENCE [LARGE SCALE GENOMIC DNA]</scope>
    <source>
        <strain evidence="6">JCM 17593</strain>
    </source>
</reference>
<accession>A0ABP8ATV2</accession>
<keyword evidence="6" id="KW-1185">Reference proteome</keyword>
<feature type="active site" evidence="3">
    <location>
        <position position="143"/>
    </location>
</feature>
<dbReference type="InterPro" id="IPR050300">
    <property type="entry name" value="GDXG_lipolytic_enzyme"/>
</dbReference>
<dbReference type="PROSITE" id="PS01173">
    <property type="entry name" value="LIPASE_GDXG_HIS"/>
    <property type="match status" value="1"/>
</dbReference>
<dbReference type="PANTHER" id="PTHR48081:SF30">
    <property type="entry name" value="ACETYL-HYDROLASE LIPR-RELATED"/>
    <property type="match status" value="1"/>
</dbReference>
<dbReference type="SUPFAM" id="SSF53474">
    <property type="entry name" value="alpha/beta-Hydrolases"/>
    <property type="match status" value="1"/>
</dbReference>
<sequence length="306" mass="31717">MGKAQRDAVNAAIREAAKGLVADTIDERRALFETRAQPGDTRGLTATETVLGGRPALEIIDEARDAGTLLYFHGGGYVVGSHRTGARLAAELVRRTGLRAWSLDYRLAPEHRIPAAALDGLAAYRELLERGADPAHIVIAGDSAGGHLTVGTLLLARDAGLPMPAAAVVFSPMSDLAMTGASLTSKGGVDPIFTRADIEFFAAQQVGDGGIDSPIASPGRVGDLRGLPPFLIQTGSYEVLLSDSVLLAGRLGEADVDVTLEIVGGVPHVFPDLFGQLDEADAALDRAAAFIDGRLAVAAPVAALAE</sequence>
<protein>
    <submittedName>
        <fullName evidence="5">Alpha/beta hydrolase</fullName>
    </submittedName>
</protein>
<keyword evidence="2 5" id="KW-0378">Hydrolase</keyword>
<dbReference type="InterPro" id="IPR029058">
    <property type="entry name" value="AB_hydrolase_fold"/>
</dbReference>
<evidence type="ECO:0000256" key="3">
    <source>
        <dbReference type="PROSITE-ProRule" id="PRU10038"/>
    </source>
</evidence>
<dbReference type="InterPro" id="IPR033140">
    <property type="entry name" value="Lipase_GDXG_put_SER_AS"/>
</dbReference>
<proteinExistence type="inferred from homology"/>
<dbReference type="PROSITE" id="PS01174">
    <property type="entry name" value="LIPASE_GDXG_SER"/>
    <property type="match status" value="1"/>
</dbReference>
<evidence type="ECO:0000256" key="2">
    <source>
        <dbReference type="ARBA" id="ARBA00022801"/>
    </source>
</evidence>
<dbReference type="EMBL" id="BAABBX010000015">
    <property type="protein sequence ID" value="GAA4190225.1"/>
    <property type="molecule type" value="Genomic_DNA"/>
</dbReference>
<evidence type="ECO:0000256" key="1">
    <source>
        <dbReference type="ARBA" id="ARBA00010515"/>
    </source>
</evidence>
<gene>
    <name evidence="5" type="ORF">GCM10022288_19160</name>
</gene>
<feature type="domain" description="Alpha/beta hydrolase fold-3" evidence="4">
    <location>
        <begin position="69"/>
        <end position="270"/>
    </location>
</feature>
<dbReference type="Gene3D" id="3.40.50.1820">
    <property type="entry name" value="alpha/beta hydrolase"/>
    <property type="match status" value="1"/>
</dbReference>
<evidence type="ECO:0000313" key="6">
    <source>
        <dbReference type="Proteomes" id="UP001500213"/>
    </source>
</evidence>
<name>A0ABP8ATV2_9MICO</name>
<dbReference type="PANTHER" id="PTHR48081">
    <property type="entry name" value="AB HYDROLASE SUPERFAMILY PROTEIN C4A8.06C"/>
    <property type="match status" value="1"/>
</dbReference>
<evidence type="ECO:0000313" key="5">
    <source>
        <dbReference type="EMBL" id="GAA4190225.1"/>
    </source>
</evidence>
<dbReference type="RefSeq" id="WP_344776287.1">
    <property type="nucleotide sequence ID" value="NZ_BAABBX010000015.1"/>
</dbReference>
<comment type="similarity">
    <text evidence="1">Belongs to the 'GDXG' lipolytic enzyme family.</text>
</comment>
<dbReference type="Proteomes" id="UP001500213">
    <property type="component" value="Unassembled WGS sequence"/>
</dbReference>
<organism evidence="5 6">
    <name type="scientific">Gryllotalpicola kribbensis</name>
    <dbReference type="NCBI Taxonomy" id="993084"/>
    <lineage>
        <taxon>Bacteria</taxon>
        <taxon>Bacillati</taxon>
        <taxon>Actinomycetota</taxon>
        <taxon>Actinomycetes</taxon>
        <taxon>Micrococcales</taxon>
        <taxon>Microbacteriaceae</taxon>
        <taxon>Gryllotalpicola</taxon>
    </lineage>
</organism>
<dbReference type="InterPro" id="IPR013094">
    <property type="entry name" value="AB_hydrolase_3"/>
</dbReference>